<accession>A0A7W3MWT6</accession>
<keyword evidence="4" id="KW-1185">Reference proteome</keyword>
<evidence type="ECO:0000313" key="3">
    <source>
        <dbReference type="EMBL" id="MBA9003365.1"/>
    </source>
</evidence>
<keyword evidence="2" id="KW-1133">Transmembrane helix</keyword>
<dbReference type="Proteomes" id="UP000539313">
    <property type="component" value="Unassembled WGS sequence"/>
</dbReference>
<comment type="caution">
    <text evidence="3">The sequence shown here is derived from an EMBL/GenBank/DDBJ whole genome shotgun (WGS) entry which is preliminary data.</text>
</comment>
<gene>
    <name evidence="3" type="ORF">HNR21_002247</name>
</gene>
<organism evidence="3 4">
    <name type="scientific">Thermomonospora cellulosilytica</name>
    <dbReference type="NCBI Taxonomy" id="1411118"/>
    <lineage>
        <taxon>Bacteria</taxon>
        <taxon>Bacillati</taxon>
        <taxon>Actinomycetota</taxon>
        <taxon>Actinomycetes</taxon>
        <taxon>Streptosporangiales</taxon>
        <taxon>Thermomonosporaceae</taxon>
        <taxon>Thermomonospora</taxon>
    </lineage>
</organism>
<name>A0A7W3MWT6_9ACTN</name>
<dbReference type="Pfam" id="PF10745">
    <property type="entry name" value="DUF2530"/>
    <property type="match status" value="1"/>
</dbReference>
<keyword evidence="2" id="KW-0812">Transmembrane</keyword>
<protein>
    <recommendedName>
        <fullName evidence="5">DUF2530 domain-containing protein</fullName>
    </recommendedName>
</protein>
<feature type="transmembrane region" description="Helical" evidence="2">
    <location>
        <begin position="45"/>
        <end position="64"/>
    </location>
</feature>
<evidence type="ECO:0000256" key="1">
    <source>
        <dbReference type="SAM" id="MobiDB-lite"/>
    </source>
</evidence>
<feature type="compositionally biased region" description="Pro residues" evidence="1">
    <location>
        <begin position="86"/>
        <end position="100"/>
    </location>
</feature>
<dbReference type="EMBL" id="JACJII010000001">
    <property type="protein sequence ID" value="MBA9003365.1"/>
    <property type="molecule type" value="Genomic_DNA"/>
</dbReference>
<keyword evidence="2" id="KW-0472">Membrane</keyword>
<evidence type="ECO:0008006" key="5">
    <source>
        <dbReference type="Google" id="ProtNLM"/>
    </source>
</evidence>
<feature type="transmembrane region" description="Helical" evidence="2">
    <location>
        <begin position="20"/>
        <end position="39"/>
    </location>
</feature>
<reference evidence="3 4" key="1">
    <citation type="submission" date="2020-08" db="EMBL/GenBank/DDBJ databases">
        <title>Sequencing the genomes of 1000 actinobacteria strains.</title>
        <authorList>
            <person name="Klenk H.-P."/>
        </authorList>
    </citation>
    <scope>NUCLEOTIDE SEQUENCE [LARGE SCALE GENOMIC DNA]</scope>
    <source>
        <strain evidence="3 4">DSM 45823</strain>
    </source>
</reference>
<dbReference type="RefSeq" id="WP_182705136.1">
    <property type="nucleotide sequence ID" value="NZ_JACJII010000001.1"/>
</dbReference>
<sequence>MRSPRRPDPPPLQTNDRLIAAAGTAAWAVALAVLLVVGLPEDARWWLWVCVCGIVIGLFGYWYLPRLHRARAAQTRRGAPLTTPAGQPPVTPVGEPPVARPEPGDLREHSTTATPEDP</sequence>
<evidence type="ECO:0000313" key="4">
    <source>
        <dbReference type="Proteomes" id="UP000539313"/>
    </source>
</evidence>
<feature type="region of interest" description="Disordered" evidence="1">
    <location>
        <begin position="74"/>
        <end position="118"/>
    </location>
</feature>
<evidence type="ECO:0000256" key="2">
    <source>
        <dbReference type="SAM" id="Phobius"/>
    </source>
</evidence>
<dbReference type="InterPro" id="IPR019681">
    <property type="entry name" value="DUF2530"/>
</dbReference>
<dbReference type="AlphaFoldDB" id="A0A7W3MWT6"/>
<proteinExistence type="predicted"/>